<sequence>MVYHRPKLHLTAHKGWMNDPNGFVYAFGKYHLFGQSNPESLGFGLMRWAHYVSSDLFSWEYVGDAISPEEPFEKPLGCFSGSSYFDGKRLHVYYTAASEGKQQQCYAYSDDGIHFTKHPGNPILGEKDLPSGYLVSDFRDPKVLMHNGKPYLLLSCRRRLGGSSILLFEGDDYASFRFKSVLFTMMTASGGMIECPDFFFSQGNEGALIFSMQYYKANDPRYYQNVHSTCYLKGILDLEKGYFLPESEIHEVDQGFDFYALQTTYDGKRVLGGAWEGMWDRNYPSSVDGYCGNFTAVRELRLDGEKLIQSFPQELDAKAKETLSLPSIRNASGRKVIPALNGDCCHLRFKARPGEGARIDLLSDNPESALRIEFEKEKHNLLISRIGMKESIVNVDHSSSVSHYIHMPEGLGEVSFDILLDGTAVDILINGGRHSFSTLFYPSLGKAEFALEGEMEIDSIRKDTF</sequence>
<dbReference type="EC" id="3.2.1.26" evidence="2"/>
<name>A0A9D9GT21_9FIRM</name>
<reference evidence="8" key="2">
    <citation type="journal article" date="2021" name="PeerJ">
        <title>Extensive microbial diversity within the chicken gut microbiome revealed by metagenomics and culture.</title>
        <authorList>
            <person name="Gilroy R."/>
            <person name="Ravi A."/>
            <person name="Getino M."/>
            <person name="Pursley I."/>
            <person name="Horton D.L."/>
            <person name="Alikhan N.F."/>
            <person name="Baker D."/>
            <person name="Gharbi K."/>
            <person name="Hall N."/>
            <person name="Watson M."/>
            <person name="Adriaenssens E.M."/>
            <person name="Foster-Nyarko E."/>
            <person name="Jarju S."/>
            <person name="Secka A."/>
            <person name="Antonio M."/>
            <person name="Oren A."/>
            <person name="Chaudhuri R.R."/>
            <person name="La Ragione R."/>
            <person name="Hildebrand F."/>
            <person name="Pallen M.J."/>
        </authorList>
    </citation>
    <scope>NUCLEOTIDE SEQUENCE</scope>
    <source>
        <strain evidence="8">17113</strain>
    </source>
</reference>
<protein>
    <recommendedName>
        <fullName evidence="2">beta-fructofuranosidase</fullName>
        <ecNumber evidence="2">3.2.1.26</ecNumber>
    </recommendedName>
</protein>
<dbReference type="Gene3D" id="2.60.120.560">
    <property type="entry name" value="Exo-inulinase, domain 1"/>
    <property type="match status" value="1"/>
</dbReference>
<dbReference type="SMART" id="SM00640">
    <property type="entry name" value="Glyco_32"/>
    <property type="match status" value="1"/>
</dbReference>
<dbReference type="PANTHER" id="PTHR43101:SF1">
    <property type="entry name" value="BETA-FRUCTOSIDASE"/>
    <property type="match status" value="1"/>
</dbReference>
<evidence type="ECO:0000256" key="4">
    <source>
        <dbReference type="ARBA" id="ARBA00023295"/>
    </source>
</evidence>
<evidence type="ECO:0000313" key="8">
    <source>
        <dbReference type="EMBL" id="MBO8426170.1"/>
    </source>
</evidence>
<dbReference type="PANTHER" id="PTHR43101">
    <property type="entry name" value="BETA-FRUCTOSIDASE"/>
    <property type="match status" value="1"/>
</dbReference>
<comment type="caution">
    <text evidence="8">The sequence shown here is derived from an EMBL/GenBank/DDBJ whole genome shotgun (WGS) entry which is preliminary data.</text>
</comment>
<dbReference type="InterPro" id="IPR023296">
    <property type="entry name" value="Glyco_hydro_beta-prop_sf"/>
</dbReference>
<evidence type="ECO:0000313" key="9">
    <source>
        <dbReference type="Proteomes" id="UP000823634"/>
    </source>
</evidence>
<keyword evidence="3 5" id="KW-0378">Hydrolase</keyword>
<dbReference type="SUPFAM" id="SSF75005">
    <property type="entry name" value="Arabinanase/levansucrase/invertase"/>
    <property type="match status" value="1"/>
</dbReference>
<comment type="similarity">
    <text evidence="1 5">Belongs to the glycosyl hydrolase 32 family.</text>
</comment>
<evidence type="ECO:0000256" key="3">
    <source>
        <dbReference type="ARBA" id="ARBA00022801"/>
    </source>
</evidence>
<evidence type="ECO:0000259" key="7">
    <source>
        <dbReference type="Pfam" id="PF08244"/>
    </source>
</evidence>
<dbReference type="Gene3D" id="2.115.10.20">
    <property type="entry name" value="Glycosyl hydrolase domain, family 43"/>
    <property type="match status" value="1"/>
</dbReference>
<dbReference type="GO" id="GO:0005975">
    <property type="term" value="P:carbohydrate metabolic process"/>
    <property type="evidence" value="ECO:0007669"/>
    <property type="project" value="InterPro"/>
</dbReference>
<proteinExistence type="inferred from homology"/>
<dbReference type="EMBL" id="JADINA010000019">
    <property type="protein sequence ID" value="MBO8426170.1"/>
    <property type="molecule type" value="Genomic_DNA"/>
</dbReference>
<gene>
    <name evidence="8" type="ORF">IAC61_02470</name>
</gene>
<dbReference type="GO" id="GO:0004564">
    <property type="term" value="F:beta-fructofuranosidase activity"/>
    <property type="evidence" value="ECO:0007669"/>
    <property type="project" value="UniProtKB-EC"/>
</dbReference>
<keyword evidence="4 5" id="KW-0326">Glycosidase</keyword>
<dbReference type="InterPro" id="IPR001362">
    <property type="entry name" value="Glyco_hydro_32"/>
</dbReference>
<dbReference type="Proteomes" id="UP000823634">
    <property type="component" value="Unassembled WGS sequence"/>
</dbReference>
<reference evidence="8" key="1">
    <citation type="submission" date="2020-10" db="EMBL/GenBank/DDBJ databases">
        <authorList>
            <person name="Gilroy R."/>
        </authorList>
    </citation>
    <scope>NUCLEOTIDE SEQUENCE</scope>
    <source>
        <strain evidence="8">17113</strain>
    </source>
</reference>
<feature type="domain" description="Glycosyl hydrolase family 32 C-terminal" evidence="7">
    <location>
        <begin position="334"/>
        <end position="448"/>
    </location>
</feature>
<evidence type="ECO:0000256" key="5">
    <source>
        <dbReference type="RuleBase" id="RU362110"/>
    </source>
</evidence>
<organism evidence="8 9">
    <name type="scientific">Candidatus Alloenteromonas pullistercoris</name>
    <dbReference type="NCBI Taxonomy" id="2840785"/>
    <lineage>
        <taxon>Bacteria</taxon>
        <taxon>Bacillati</taxon>
        <taxon>Bacillota</taxon>
        <taxon>Bacillota incertae sedis</taxon>
        <taxon>Candidatus Alloenteromonas</taxon>
    </lineage>
</organism>
<accession>A0A9D9GT21</accession>
<dbReference type="AlphaFoldDB" id="A0A9D9GT21"/>
<evidence type="ECO:0000256" key="2">
    <source>
        <dbReference type="ARBA" id="ARBA00012758"/>
    </source>
</evidence>
<dbReference type="InterPro" id="IPR013189">
    <property type="entry name" value="Glyco_hydro_32_C"/>
</dbReference>
<dbReference type="Pfam" id="PF00251">
    <property type="entry name" value="Glyco_hydro_32N"/>
    <property type="match status" value="1"/>
</dbReference>
<dbReference type="InterPro" id="IPR013320">
    <property type="entry name" value="ConA-like_dom_sf"/>
</dbReference>
<dbReference type="InterPro" id="IPR013148">
    <property type="entry name" value="Glyco_hydro_32_N"/>
</dbReference>
<dbReference type="InterPro" id="IPR051214">
    <property type="entry name" value="GH32_Enzymes"/>
</dbReference>
<dbReference type="SUPFAM" id="SSF49899">
    <property type="entry name" value="Concanavalin A-like lectins/glucanases"/>
    <property type="match status" value="1"/>
</dbReference>
<evidence type="ECO:0000259" key="6">
    <source>
        <dbReference type="Pfam" id="PF00251"/>
    </source>
</evidence>
<evidence type="ECO:0000256" key="1">
    <source>
        <dbReference type="ARBA" id="ARBA00009902"/>
    </source>
</evidence>
<feature type="domain" description="Glycosyl hydrolase family 32 N-terminal" evidence="6">
    <location>
        <begin position="9"/>
        <end position="309"/>
    </location>
</feature>
<dbReference type="Pfam" id="PF08244">
    <property type="entry name" value="Glyco_hydro_32C"/>
    <property type="match status" value="1"/>
</dbReference>